<dbReference type="AlphaFoldDB" id="A0A1Q3B7V1"/>
<accession>A0A1Q3B7V1</accession>
<evidence type="ECO:0000313" key="9">
    <source>
        <dbReference type="Proteomes" id="UP000187406"/>
    </source>
</evidence>
<comment type="similarity">
    <text evidence="2">Belongs to the CYSTM1 family.</text>
</comment>
<evidence type="ECO:0000256" key="5">
    <source>
        <dbReference type="ARBA" id="ARBA00023136"/>
    </source>
</evidence>
<dbReference type="PANTHER" id="PTHR31568">
    <property type="entry name" value="RCG49325, ISOFORM CRA_A"/>
    <property type="match status" value="1"/>
</dbReference>
<organism evidence="8 9">
    <name type="scientific">Cephalotus follicularis</name>
    <name type="common">Albany pitcher plant</name>
    <dbReference type="NCBI Taxonomy" id="3775"/>
    <lineage>
        <taxon>Eukaryota</taxon>
        <taxon>Viridiplantae</taxon>
        <taxon>Streptophyta</taxon>
        <taxon>Embryophyta</taxon>
        <taxon>Tracheophyta</taxon>
        <taxon>Spermatophyta</taxon>
        <taxon>Magnoliopsida</taxon>
        <taxon>eudicotyledons</taxon>
        <taxon>Gunneridae</taxon>
        <taxon>Pentapetalae</taxon>
        <taxon>rosids</taxon>
        <taxon>fabids</taxon>
        <taxon>Oxalidales</taxon>
        <taxon>Cephalotaceae</taxon>
        <taxon>Cephalotus</taxon>
    </lineage>
</organism>
<evidence type="ECO:0000256" key="2">
    <source>
        <dbReference type="ARBA" id="ARBA00009444"/>
    </source>
</evidence>
<name>A0A1Q3B7V1_CEPFO</name>
<dbReference type="EMBL" id="BDDD01000335">
    <property type="protein sequence ID" value="GAV64107.1"/>
    <property type="molecule type" value="Genomic_DNA"/>
</dbReference>
<comment type="subcellular location">
    <subcellularLocation>
        <location evidence="1">Membrane</location>
        <topology evidence="1">Single-pass membrane protein</topology>
    </subcellularLocation>
</comment>
<dbReference type="PANTHER" id="PTHR31568:SF122">
    <property type="entry name" value="PROTEIN CYSTEINE-RICH TRANSMEMBRANE MODULE 9"/>
    <property type="match status" value="1"/>
</dbReference>
<reference evidence="9" key="1">
    <citation type="submission" date="2016-04" db="EMBL/GenBank/DDBJ databases">
        <title>Cephalotus genome sequencing.</title>
        <authorList>
            <person name="Fukushima K."/>
            <person name="Hasebe M."/>
            <person name="Fang X."/>
        </authorList>
    </citation>
    <scope>NUCLEOTIDE SEQUENCE [LARGE SCALE GENOMIC DNA]</scope>
    <source>
        <strain evidence="9">cv. St1</strain>
    </source>
</reference>
<dbReference type="InParanoid" id="A0A1Q3B7V1"/>
<evidence type="ECO:0000256" key="3">
    <source>
        <dbReference type="ARBA" id="ARBA00022692"/>
    </source>
</evidence>
<dbReference type="InterPro" id="IPR044850">
    <property type="entry name" value="WIH1-like"/>
</dbReference>
<sequence>MAQYHHEQASGKYPPQPPSSMEGYSQGAYVVPPPPMGYPTNDGYNTQHGPAETKSRGDGFLKGCLAALCCCWVLDVC</sequence>
<dbReference type="Pfam" id="PF12734">
    <property type="entry name" value="CYSTM"/>
    <property type="match status" value="1"/>
</dbReference>
<evidence type="ECO:0000259" key="7">
    <source>
        <dbReference type="Pfam" id="PF12734"/>
    </source>
</evidence>
<feature type="domain" description="Cysteine-rich transmembrane" evidence="7">
    <location>
        <begin position="36"/>
        <end position="77"/>
    </location>
</feature>
<dbReference type="InterPro" id="IPR028144">
    <property type="entry name" value="CYSTM_dom"/>
</dbReference>
<feature type="non-terminal residue" evidence="8">
    <location>
        <position position="77"/>
    </location>
</feature>
<keyword evidence="5" id="KW-0472">Membrane</keyword>
<dbReference type="FunCoup" id="A0A1Q3B7V1">
    <property type="interactions" value="1"/>
</dbReference>
<keyword evidence="4" id="KW-1133">Transmembrane helix</keyword>
<proteinExistence type="inferred from homology"/>
<dbReference type="Proteomes" id="UP000187406">
    <property type="component" value="Unassembled WGS sequence"/>
</dbReference>
<evidence type="ECO:0000256" key="1">
    <source>
        <dbReference type="ARBA" id="ARBA00004167"/>
    </source>
</evidence>
<evidence type="ECO:0000313" key="8">
    <source>
        <dbReference type="EMBL" id="GAV64107.1"/>
    </source>
</evidence>
<evidence type="ECO:0000256" key="4">
    <source>
        <dbReference type="ARBA" id="ARBA00022989"/>
    </source>
</evidence>
<gene>
    <name evidence="8" type="ORF">CFOL_v3_07625</name>
</gene>
<dbReference type="GO" id="GO:0005886">
    <property type="term" value="C:plasma membrane"/>
    <property type="evidence" value="ECO:0007669"/>
    <property type="project" value="InterPro"/>
</dbReference>
<feature type="region of interest" description="Disordered" evidence="6">
    <location>
        <begin position="1"/>
        <end position="26"/>
    </location>
</feature>
<evidence type="ECO:0000256" key="6">
    <source>
        <dbReference type="SAM" id="MobiDB-lite"/>
    </source>
</evidence>
<comment type="caution">
    <text evidence="8">The sequence shown here is derived from an EMBL/GenBank/DDBJ whole genome shotgun (WGS) entry which is preliminary data.</text>
</comment>
<protein>
    <submittedName>
        <fullName evidence="8">CYSTM domain-containing protein</fullName>
    </submittedName>
</protein>
<dbReference type="OrthoDB" id="785836at2759"/>
<keyword evidence="3" id="KW-0812">Transmembrane</keyword>
<keyword evidence="9" id="KW-1185">Reference proteome</keyword>
<dbReference type="STRING" id="3775.A0A1Q3B7V1"/>